<dbReference type="InterPro" id="IPR002347">
    <property type="entry name" value="SDR_fam"/>
</dbReference>
<gene>
    <name evidence="2" type="ORF">O4220_13170</name>
</gene>
<evidence type="ECO:0000256" key="1">
    <source>
        <dbReference type="ARBA" id="ARBA00006484"/>
    </source>
</evidence>
<dbReference type="PRINTS" id="PR00081">
    <property type="entry name" value="GDHRDH"/>
</dbReference>
<dbReference type="PRINTS" id="PR00080">
    <property type="entry name" value="SDRFAMILY"/>
</dbReference>
<dbReference type="InterPro" id="IPR036291">
    <property type="entry name" value="NAD(P)-bd_dom_sf"/>
</dbReference>
<dbReference type="RefSeq" id="WP_269604834.1">
    <property type="nucleotide sequence ID" value="NZ_JAPWIJ010000005.1"/>
</dbReference>
<comment type="caution">
    <text evidence="2">The sequence shown here is derived from an EMBL/GenBank/DDBJ whole genome shotgun (WGS) entry which is preliminary data.</text>
</comment>
<organism evidence="2 3">
    <name type="scientific">Rhodococcus ruber</name>
    <dbReference type="NCBI Taxonomy" id="1830"/>
    <lineage>
        <taxon>Bacteria</taxon>
        <taxon>Bacillati</taxon>
        <taxon>Actinomycetota</taxon>
        <taxon>Actinomycetes</taxon>
        <taxon>Mycobacteriales</taxon>
        <taxon>Nocardiaceae</taxon>
        <taxon>Rhodococcus</taxon>
    </lineage>
</organism>
<proteinExistence type="inferred from homology"/>
<sequence length="239" mass="24662">MRLKDKIAIITGGGKGLGRETAELFASEGAIVYAGDVVLGDYQTDGVHQRHLDVSDPDDWTALVDEIVETHGGLDILVNNASIVKTFDVLTDVTLDDWNSVLNVNLTGTFLGLKTAIPAMVKSNGGSIVNIASTVALTGTPTMAPYGATKGGIRTLTKHVAVTYAAAGIRSNSVFPGLIDTGLLKEAGDAAIAAVLGMTPIGRAASTREIANGILFLASDEASYMTGSELVIDGGFVAV</sequence>
<dbReference type="Pfam" id="PF13561">
    <property type="entry name" value="adh_short_C2"/>
    <property type="match status" value="1"/>
</dbReference>
<dbReference type="PANTHER" id="PTHR42760">
    <property type="entry name" value="SHORT-CHAIN DEHYDROGENASES/REDUCTASES FAMILY MEMBER"/>
    <property type="match status" value="1"/>
</dbReference>
<dbReference type="SUPFAM" id="SSF51735">
    <property type="entry name" value="NAD(P)-binding Rossmann-fold domains"/>
    <property type="match status" value="1"/>
</dbReference>
<evidence type="ECO:0000313" key="3">
    <source>
        <dbReference type="Proteomes" id="UP001081071"/>
    </source>
</evidence>
<protein>
    <submittedName>
        <fullName evidence="2">SDR family oxidoreductase</fullName>
    </submittedName>
</protein>
<keyword evidence="3" id="KW-1185">Reference proteome</keyword>
<dbReference type="Proteomes" id="UP001081071">
    <property type="component" value="Unassembled WGS sequence"/>
</dbReference>
<reference evidence="2" key="1">
    <citation type="submission" date="2022-12" db="EMBL/GenBank/DDBJ databases">
        <authorList>
            <person name="Krivoruchko A.V."/>
            <person name="Elkin A."/>
        </authorList>
    </citation>
    <scope>NUCLEOTIDE SEQUENCE</scope>
    <source>
        <strain evidence="2">IEGM 1391</strain>
    </source>
</reference>
<name>A0ABT4MF64_9NOCA</name>
<accession>A0ABT4MF64</accession>
<dbReference type="InterPro" id="IPR020904">
    <property type="entry name" value="Sc_DH/Rdtase_CS"/>
</dbReference>
<dbReference type="Gene3D" id="3.40.50.720">
    <property type="entry name" value="NAD(P)-binding Rossmann-like Domain"/>
    <property type="match status" value="1"/>
</dbReference>
<evidence type="ECO:0000313" key="2">
    <source>
        <dbReference type="EMBL" id="MCZ4519468.1"/>
    </source>
</evidence>
<comment type="similarity">
    <text evidence="1">Belongs to the short-chain dehydrogenases/reductases (SDR) family.</text>
</comment>
<dbReference type="EMBL" id="JAPWIJ010000005">
    <property type="protein sequence ID" value="MCZ4519468.1"/>
    <property type="molecule type" value="Genomic_DNA"/>
</dbReference>
<dbReference type="PROSITE" id="PS00061">
    <property type="entry name" value="ADH_SHORT"/>
    <property type="match status" value="1"/>
</dbReference>